<dbReference type="Proteomes" id="UP000060043">
    <property type="component" value="Chromosome"/>
</dbReference>
<dbReference type="EMBL" id="CP013694">
    <property type="protein sequence ID" value="ALU28632.1"/>
    <property type="molecule type" value="Genomic_DNA"/>
</dbReference>
<dbReference type="AlphaFoldDB" id="A0A0U3GJS9"/>
<evidence type="ECO:0000313" key="2">
    <source>
        <dbReference type="EMBL" id="ALU28632.1"/>
    </source>
</evidence>
<dbReference type="GeneID" id="14551659"/>
<evidence type="ECO:0000313" key="5">
    <source>
        <dbReference type="Proteomes" id="UP000065473"/>
    </source>
</evidence>
<dbReference type="RefSeq" id="WP_011278005.1">
    <property type="nucleotide sequence ID" value="NZ_BHWZ01000002.1"/>
</dbReference>
<feature type="compositionally biased region" description="Basic and acidic residues" evidence="1">
    <location>
        <begin position="1"/>
        <end position="28"/>
    </location>
</feature>
<accession>A0A0U3GJS9</accession>
<sequence>MVMYTDKEREKATEQRREEEAYYEEIEKSTVTSPEVKSTEDVKSNTLSASENVKSSTSVKKQKFDQMRKVKIIPLTFPSTPKVSTSSLDTANYLTSLVQKRRETNIVPIYFPPPPSVILSELNMEDYLSASVKRDSVMRTQIISLQFPIPPQVVVSSIDSEIYLKVRVQQSLMPTSPEKERVEQPSLYESPQVVRTSLTQPKKKIDINILNDIKEFLGAFSSGLSTKHGVIVIVYDENKRGIEDSLERIAEEIAIISGLLVKPDPITINLGNITQMGNPGIFKIDKSLCSVREDKDEDKVKEVLESRLMGYQFSILIMPSCLYYRFRETIGGQPSKIFIDADVIRGAGLPSPIKVYKVNKDLIQKIAYVASGFNVNDVSVLYRWDSMKDVNTSFEEILSESRKWLKNSYPWWDVESVGEKESEYHKEMKAVAIRYLIQQRGVKPENIHVETRIEGVVPDIYVSDSNIVIDAKTSIEKEPGDEIIDAYNKYKRIKYENITNEVTEVWVVLRPLPLLLDIDKVVGLYNLFEKLKIMIPAKCGKDYKLLPLEEFLDKMINLQQC</sequence>
<proteinExistence type="predicted"/>
<dbReference type="EMBL" id="CP013695">
    <property type="protein sequence ID" value="ALU31347.1"/>
    <property type="molecule type" value="Genomic_DNA"/>
</dbReference>
<evidence type="ECO:0000313" key="3">
    <source>
        <dbReference type="EMBL" id="ALU31347.1"/>
    </source>
</evidence>
<name>A0A0U3GJS9_9CREN</name>
<dbReference type="OrthoDB" id="44264at2157"/>
<feature type="region of interest" description="Disordered" evidence="1">
    <location>
        <begin position="1"/>
        <end position="49"/>
    </location>
</feature>
<reference evidence="4 5" key="1">
    <citation type="submission" date="2015-12" db="EMBL/GenBank/DDBJ databases">
        <title>A stable core within a dynamic pangenome in Sulfolobus acidocaldarius.</title>
        <authorList>
            <person name="Anderson R."/>
            <person name="Kouris A."/>
            <person name="Seward C."/>
            <person name="Campbell K."/>
            <person name="Whitaker R."/>
        </authorList>
    </citation>
    <scope>NUCLEOTIDE SEQUENCE [LARGE SCALE GENOMIC DNA]</scope>
    <source>
        <strain evidence="2 5">GG12-C01-09</strain>
        <strain evidence="3 4">NG05B_CO5_07</strain>
    </source>
</reference>
<protein>
    <submittedName>
        <fullName evidence="2">Uncharacterized protein</fullName>
    </submittedName>
</protein>
<evidence type="ECO:0000313" key="4">
    <source>
        <dbReference type="Proteomes" id="UP000060043"/>
    </source>
</evidence>
<evidence type="ECO:0000256" key="1">
    <source>
        <dbReference type="SAM" id="MobiDB-lite"/>
    </source>
</evidence>
<organism evidence="2 5">
    <name type="scientific">Sulfolobus acidocaldarius</name>
    <dbReference type="NCBI Taxonomy" id="2285"/>
    <lineage>
        <taxon>Archaea</taxon>
        <taxon>Thermoproteota</taxon>
        <taxon>Thermoprotei</taxon>
        <taxon>Sulfolobales</taxon>
        <taxon>Sulfolobaceae</taxon>
        <taxon>Sulfolobus</taxon>
    </lineage>
</organism>
<gene>
    <name evidence="2" type="ORF">ATY89_00715</name>
    <name evidence="3" type="ORF">ATZ20_03755</name>
</gene>
<dbReference type="Proteomes" id="UP000065473">
    <property type="component" value="Chromosome"/>
</dbReference>